<name>A0A7X1E307_9BACT</name>
<sequence>MKAIGIDIGGSRIKAAVVDTDDGSLITKRQRIDTPRPATPSAIIDACGEVLETFGDISPVGVGFPGVVRDGKVLTAQNLHQDWIGFSLEEALSERLQRPVRGLNDADSAGVAEVRFGAGQGVDGSVILLTIGTGLGSALFTDGKLVQNTEMGRMFFGRKREAEDYVSGTAKERDGLSNEEWAKRFEEYLKHLEDLYWPRMIIVGGGGAKKFPEVKDLIKTRCELRHATAKNKAGIIGAAVWAADQS</sequence>
<evidence type="ECO:0000256" key="1">
    <source>
        <dbReference type="ARBA" id="ARBA00006479"/>
    </source>
</evidence>
<organism evidence="2 3">
    <name type="scientific">Puniceicoccus vermicola</name>
    <dbReference type="NCBI Taxonomy" id="388746"/>
    <lineage>
        <taxon>Bacteria</taxon>
        <taxon>Pseudomonadati</taxon>
        <taxon>Verrucomicrobiota</taxon>
        <taxon>Opitutia</taxon>
        <taxon>Puniceicoccales</taxon>
        <taxon>Puniceicoccaceae</taxon>
        <taxon>Puniceicoccus</taxon>
    </lineage>
</organism>
<comment type="similarity">
    <text evidence="1">Belongs to the ROK (NagC/XylR) family.</text>
</comment>
<dbReference type="SUPFAM" id="SSF53067">
    <property type="entry name" value="Actin-like ATPase domain"/>
    <property type="match status" value="1"/>
</dbReference>
<accession>A0A7X1E307</accession>
<dbReference type="AlphaFoldDB" id="A0A7X1E307"/>
<evidence type="ECO:0000313" key="3">
    <source>
        <dbReference type="Proteomes" id="UP000525652"/>
    </source>
</evidence>
<proteinExistence type="inferred from homology"/>
<protein>
    <submittedName>
        <fullName evidence="2">ROK family protein</fullName>
    </submittedName>
</protein>
<dbReference type="InterPro" id="IPR043129">
    <property type="entry name" value="ATPase_NBD"/>
</dbReference>
<dbReference type="Gene3D" id="3.30.420.40">
    <property type="match status" value="2"/>
</dbReference>
<gene>
    <name evidence="2" type="ORF">H5P30_01525</name>
</gene>
<dbReference type="InterPro" id="IPR000600">
    <property type="entry name" value="ROK"/>
</dbReference>
<dbReference type="EMBL" id="JACHVA010000019">
    <property type="protein sequence ID" value="MBC2600453.1"/>
    <property type="molecule type" value="Genomic_DNA"/>
</dbReference>
<dbReference type="PANTHER" id="PTHR18964">
    <property type="entry name" value="ROK (REPRESSOR, ORF, KINASE) FAMILY"/>
    <property type="match status" value="1"/>
</dbReference>
<comment type="caution">
    <text evidence="2">The sequence shown here is derived from an EMBL/GenBank/DDBJ whole genome shotgun (WGS) entry which is preliminary data.</text>
</comment>
<dbReference type="NCBIfam" id="NF045942">
    <property type="entry name" value="PolPhglucPhase"/>
    <property type="match status" value="1"/>
</dbReference>
<keyword evidence="3" id="KW-1185">Reference proteome</keyword>
<dbReference type="Proteomes" id="UP000525652">
    <property type="component" value="Unassembled WGS sequence"/>
</dbReference>
<dbReference type="Pfam" id="PF00480">
    <property type="entry name" value="ROK"/>
    <property type="match status" value="1"/>
</dbReference>
<evidence type="ECO:0000313" key="2">
    <source>
        <dbReference type="EMBL" id="MBC2600453.1"/>
    </source>
</evidence>
<dbReference type="RefSeq" id="WP_185691201.1">
    <property type="nucleotide sequence ID" value="NZ_JACHVA010000019.1"/>
</dbReference>
<reference evidence="2 3" key="1">
    <citation type="submission" date="2020-07" db="EMBL/GenBank/DDBJ databases">
        <authorList>
            <person name="Feng X."/>
        </authorList>
    </citation>
    <scope>NUCLEOTIDE SEQUENCE [LARGE SCALE GENOMIC DNA]</scope>
    <source>
        <strain evidence="2 3">JCM14086</strain>
    </source>
</reference>
<dbReference type="CDD" id="cd24058">
    <property type="entry name" value="ASKHA_NBD_ROK_PPGK"/>
    <property type="match status" value="1"/>
</dbReference>
<dbReference type="PANTHER" id="PTHR18964:SF149">
    <property type="entry name" value="BIFUNCTIONAL UDP-N-ACETYLGLUCOSAMINE 2-EPIMERASE_N-ACETYLMANNOSAMINE KINASE"/>
    <property type="match status" value="1"/>
</dbReference>